<reference evidence="1" key="1">
    <citation type="submission" date="2018-02" db="EMBL/GenBank/DDBJ databases">
        <title>Rhizophora mucronata_Transcriptome.</title>
        <authorList>
            <person name="Meera S.P."/>
            <person name="Sreeshan A."/>
            <person name="Augustine A."/>
        </authorList>
    </citation>
    <scope>NUCLEOTIDE SEQUENCE</scope>
    <source>
        <tissue evidence="1">Leaf</tissue>
    </source>
</reference>
<organism evidence="1">
    <name type="scientific">Rhizophora mucronata</name>
    <name type="common">Asiatic mangrove</name>
    <dbReference type="NCBI Taxonomy" id="61149"/>
    <lineage>
        <taxon>Eukaryota</taxon>
        <taxon>Viridiplantae</taxon>
        <taxon>Streptophyta</taxon>
        <taxon>Embryophyta</taxon>
        <taxon>Tracheophyta</taxon>
        <taxon>Spermatophyta</taxon>
        <taxon>Magnoliopsida</taxon>
        <taxon>eudicotyledons</taxon>
        <taxon>Gunneridae</taxon>
        <taxon>Pentapetalae</taxon>
        <taxon>rosids</taxon>
        <taxon>fabids</taxon>
        <taxon>Malpighiales</taxon>
        <taxon>Rhizophoraceae</taxon>
        <taxon>Rhizophora</taxon>
    </lineage>
</organism>
<proteinExistence type="predicted"/>
<dbReference type="AlphaFoldDB" id="A0A2P2PUH2"/>
<sequence>MLLNLGICQHYVVCLSCKSERMYKIFGVPNYCCEMLLSAESLTLAECFLDVGLLVCCVSTSEITKP</sequence>
<dbReference type="EMBL" id="GGEC01077894">
    <property type="protein sequence ID" value="MBX58378.1"/>
    <property type="molecule type" value="Transcribed_RNA"/>
</dbReference>
<evidence type="ECO:0000313" key="1">
    <source>
        <dbReference type="EMBL" id="MBX58378.1"/>
    </source>
</evidence>
<accession>A0A2P2PUH2</accession>
<name>A0A2P2PUH2_RHIMU</name>
<protein>
    <submittedName>
        <fullName evidence="1">Uncharacterized protein</fullName>
    </submittedName>
</protein>